<evidence type="ECO:0000256" key="1">
    <source>
        <dbReference type="SAM" id="MobiDB-lite"/>
    </source>
</evidence>
<comment type="caution">
    <text evidence="3">The sequence shown here is derived from an EMBL/GenBank/DDBJ whole genome shotgun (WGS) entry which is preliminary data.</text>
</comment>
<keyword evidence="4" id="KW-1185">Reference proteome</keyword>
<gene>
    <name evidence="3" type="ORF">ACFSJF_11055</name>
</gene>
<evidence type="ECO:0000313" key="4">
    <source>
        <dbReference type="Proteomes" id="UP001597383"/>
    </source>
</evidence>
<dbReference type="RefSeq" id="WP_377557399.1">
    <property type="nucleotide sequence ID" value="NZ_JBHUHQ010000016.1"/>
</dbReference>
<organism evidence="3 4">
    <name type="scientific">Ornithinibacillus salinisoli</name>
    <dbReference type="NCBI Taxonomy" id="1848459"/>
    <lineage>
        <taxon>Bacteria</taxon>
        <taxon>Bacillati</taxon>
        <taxon>Bacillota</taxon>
        <taxon>Bacilli</taxon>
        <taxon>Bacillales</taxon>
        <taxon>Bacillaceae</taxon>
        <taxon>Ornithinibacillus</taxon>
    </lineage>
</organism>
<evidence type="ECO:0000259" key="2">
    <source>
        <dbReference type="Pfam" id="PF13115"/>
    </source>
</evidence>
<dbReference type="PROSITE" id="PS51257">
    <property type="entry name" value="PROKAR_LIPOPROTEIN"/>
    <property type="match status" value="1"/>
</dbReference>
<protein>
    <submittedName>
        <fullName evidence="3">FixH family protein</fullName>
    </submittedName>
</protein>
<feature type="domain" description="YtkA-like" evidence="2">
    <location>
        <begin position="35"/>
        <end position="116"/>
    </location>
</feature>
<dbReference type="Proteomes" id="UP001597383">
    <property type="component" value="Unassembled WGS sequence"/>
</dbReference>
<accession>A0ABW4VYY7</accession>
<feature type="region of interest" description="Disordered" evidence="1">
    <location>
        <begin position="122"/>
        <end position="175"/>
    </location>
</feature>
<dbReference type="InterPro" id="IPR032693">
    <property type="entry name" value="YtkA-like_dom"/>
</dbReference>
<dbReference type="Pfam" id="PF13115">
    <property type="entry name" value="YtkA"/>
    <property type="match status" value="2"/>
</dbReference>
<reference evidence="4" key="1">
    <citation type="journal article" date="2019" name="Int. J. Syst. Evol. Microbiol.">
        <title>The Global Catalogue of Microorganisms (GCM) 10K type strain sequencing project: providing services to taxonomists for standard genome sequencing and annotation.</title>
        <authorList>
            <consortium name="The Broad Institute Genomics Platform"/>
            <consortium name="The Broad Institute Genome Sequencing Center for Infectious Disease"/>
            <person name="Wu L."/>
            <person name="Ma J."/>
        </authorList>
    </citation>
    <scope>NUCLEOTIDE SEQUENCE [LARGE SCALE GENOMIC DNA]</scope>
    <source>
        <strain evidence="4">R28</strain>
    </source>
</reference>
<sequence length="268" mass="30523">MKKKLWMYVMILSLGVILIGCGDEDMHDMDDTDELATLEVDLQVADTVEVDEKLELKAVVTYGDEAVTDADEVEYEVWEEGQEDNSMKIDAVNNEDGSYTAETSFDKDGLFHVQVHVTAKDLHTMPTQEVTVGEGGHNSDAEEGNSDHESHEEDTDSHDEDEDHHHHHGNGFEMNFSNLEDVSMNEEISLNVLLEMDNDALTDAEVQYEIWNDDLDNSKHEWVEAEETNPGEYVAEHTFEHKGLYTIQIHVQNEEGLHEHEQHEVEVN</sequence>
<feature type="compositionally biased region" description="Basic and acidic residues" evidence="1">
    <location>
        <begin position="137"/>
        <end position="151"/>
    </location>
</feature>
<feature type="domain" description="YtkA-like" evidence="2">
    <location>
        <begin position="170"/>
        <end position="250"/>
    </location>
</feature>
<proteinExistence type="predicted"/>
<dbReference type="EMBL" id="JBHUHQ010000016">
    <property type="protein sequence ID" value="MFD2044807.1"/>
    <property type="molecule type" value="Genomic_DNA"/>
</dbReference>
<evidence type="ECO:0000313" key="3">
    <source>
        <dbReference type="EMBL" id="MFD2044807.1"/>
    </source>
</evidence>
<feature type="compositionally biased region" description="Acidic residues" evidence="1">
    <location>
        <begin position="152"/>
        <end position="162"/>
    </location>
</feature>
<name>A0ABW4VYY7_9BACI</name>